<dbReference type="PANTHER" id="PTHR30535">
    <property type="entry name" value="VITAMIN B12-BINDING PROTEIN"/>
    <property type="match status" value="1"/>
</dbReference>
<comment type="similarity">
    <text evidence="1">Belongs to the bacterial solute-binding protein 8 family.</text>
</comment>
<dbReference type="Pfam" id="PF01497">
    <property type="entry name" value="Peripla_BP_2"/>
    <property type="match status" value="1"/>
</dbReference>
<keyword evidence="2" id="KW-0732">Signal</keyword>
<dbReference type="AlphaFoldDB" id="A0A323V3R6"/>
<evidence type="ECO:0000256" key="1">
    <source>
        <dbReference type="ARBA" id="ARBA00008814"/>
    </source>
</evidence>
<dbReference type="InterPro" id="IPR054828">
    <property type="entry name" value="Vit_B12_bind_prot"/>
</dbReference>
<reference evidence="4 5" key="1">
    <citation type="submission" date="2018-06" db="EMBL/GenBank/DDBJ databases">
        <title>Draft genome sequence of Modestobacter versicolor CP153-2.</title>
        <authorList>
            <person name="Gundlapally S.R."/>
        </authorList>
    </citation>
    <scope>NUCLEOTIDE SEQUENCE [LARGE SCALE GENOMIC DNA]</scope>
    <source>
        <strain evidence="4 5">CP153-2</strain>
    </source>
</reference>
<dbReference type="SUPFAM" id="SSF53807">
    <property type="entry name" value="Helical backbone' metal receptor"/>
    <property type="match status" value="1"/>
</dbReference>
<keyword evidence="5" id="KW-1185">Reference proteome</keyword>
<dbReference type="EMBL" id="QKNV01000753">
    <property type="protein sequence ID" value="PZA18700.1"/>
    <property type="molecule type" value="Genomic_DNA"/>
</dbReference>
<feature type="non-terminal residue" evidence="4">
    <location>
        <position position="135"/>
    </location>
</feature>
<dbReference type="InterPro" id="IPR050902">
    <property type="entry name" value="ABC_Transporter_SBP"/>
</dbReference>
<sequence length="135" mass="15523">LTNRLTKAKEIIANIKAGFTKLSKQLDHQTSKTCLYLIWKDPYMSVGGDTFIHDMMLHCKLENVVAHETRYPSISIEQIKSLAPEIILLSSEPYPFKEKHIAELQTHLPETTILLTDGEMFSWYGSRLQHSPAYF</sequence>
<dbReference type="PANTHER" id="PTHR30535:SF34">
    <property type="entry name" value="MOLYBDATE-BINDING PROTEIN MOLA"/>
    <property type="match status" value="1"/>
</dbReference>
<dbReference type="InterPro" id="IPR002491">
    <property type="entry name" value="ABC_transptr_periplasmic_BD"/>
</dbReference>
<feature type="non-terminal residue" evidence="4">
    <location>
        <position position="1"/>
    </location>
</feature>
<evidence type="ECO:0000313" key="4">
    <source>
        <dbReference type="EMBL" id="PZA18700.1"/>
    </source>
</evidence>
<protein>
    <submittedName>
        <fullName evidence="4">Cobalamin-binding protein</fullName>
    </submittedName>
</protein>
<proteinExistence type="inferred from homology"/>
<accession>A0A323V3R6</accession>
<feature type="domain" description="Fe/B12 periplasmic-binding" evidence="3">
    <location>
        <begin position="2"/>
        <end position="97"/>
    </location>
</feature>
<dbReference type="Gene3D" id="3.40.50.1980">
    <property type="entry name" value="Nitrogenase molybdenum iron protein domain"/>
    <property type="match status" value="1"/>
</dbReference>
<evidence type="ECO:0000313" key="5">
    <source>
        <dbReference type="Proteomes" id="UP000247602"/>
    </source>
</evidence>
<dbReference type="RefSeq" id="WP_146251853.1">
    <property type="nucleotide sequence ID" value="NZ_QKNV01000753.1"/>
</dbReference>
<comment type="caution">
    <text evidence="4">The sequence shown here is derived from an EMBL/GenBank/DDBJ whole genome shotgun (WGS) entry which is preliminary data.</text>
</comment>
<evidence type="ECO:0000256" key="2">
    <source>
        <dbReference type="ARBA" id="ARBA00022729"/>
    </source>
</evidence>
<organism evidence="4 5">
    <name type="scientific">Modestobacter versicolor</name>
    <dbReference type="NCBI Taxonomy" id="429133"/>
    <lineage>
        <taxon>Bacteria</taxon>
        <taxon>Bacillati</taxon>
        <taxon>Actinomycetota</taxon>
        <taxon>Actinomycetes</taxon>
        <taxon>Geodermatophilales</taxon>
        <taxon>Geodermatophilaceae</taxon>
        <taxon>Modestobacter</taxon>
    </lineage>
</organism>
<evidence type="ECO:0000259" key="3">
    <source>
        <dbReference type="Pfam" id="PF01497"/>
    </source>
</evidence>
<name>A0A323V3R6_9ACTN</name>
<dbReference type="Proteomes" id="UP000247602">
    <property type="component" value="Unassembled WGS sequence"/>
</dbReference>
<dbReference type="OrthoDB" id="9816357at2"/>
<dbReference type="NCBIfam" id="NF038402">
    <property type="entry name" value="TroA_like"/>
    <property type="match status" value="1"/>
</dbReference>
<gene>
    <name evidence="4" type="ORF">DMO24_24695</name>
</gene>